<dbReference type="PANTHER" id="PTHR12616">
    <property type="entry name" value="VACUOLAR PROTEIN SORTING VPS41"/>
    <property type="match status" value="1"/>
</dbReference>
<proteinExistence type="predicted"/>
<dbReference type="EMBL" id="CT868654">
    <property type="protein sequence ID" value="CAK89282.1"/>
    <property type="molecule type" value="Genomic_DNA"/>
</dbReference>
<protein>
    <recommendedName>
        <fullName evidence="1">Vacuolar protein sorting-associated protein 8 central domain-containing protein</fullName>
    </recommendedName>
</protein>
<dbReference type="OMA" id="YNIAMRQ"/>
<dbReference type="eggNOG" id="ENOG502QZUH">
    <property type="taxonomic scope" value="Eukaryota"/>
</dbReference>
<dbReference type="InParanoid" id="A0E1W5"/>
<dbReference type="InterPro" id="IPR025941">
    <property type="entry name" value="Vps8_central_dom"/>
</dbReference>
<name>A0E1W5_PARTE</name>
<dbReference type="GO" id="GO:0005770">
    <property type="term" value="C:late endosome"/>
    <property type="evidence" value="ECO:0000318"/>
    <property type="project" value="GO_Central"/>
</dbReference>
<evidence type="ECO:0000259" key="1">
    <source>
        <dbReference type="Pfam" id="PF12816"/>
    </source>
</evidence>
<keyword evidence="3" id="KW-1185">Reference proteome</keyword>
<dbReference type="SUPFAM" id="SSF50978">
    <property type="entry name" value="WD40 repeat-like"/>
    <property type="match status" value="1"/>
</dbReference>
<organism evidence="2 3">
    <name type="scientific">Paramecium tetraurelia</name>
    <dbReference type="NCBI Taxonomy" id="5888"/>
    <lineage>
        <taxon>Eukaryota</taxon>
        <taxon>Sar</taxon>
        <taxon>Alveolata</taxon>
        <taxon>Ciliophora</taxon>
        <taxon>Intramacronucleata</taxon>
        <taxon>Oligohymenophorea</taxon>
        <taxon>Peniculida</taxon>
        <taxon>Parameciidae</taxon>
        <taxon>Paramecium</taxon>
    </lineage>
</organism>
<dbReference type="RefSeq" id="XP_001456679.1">
    <property type="nucleotide sequence ID" value="XM_001456642.1"/>
</dbReference>
<dbReference type="OrthoDB" id="289913at2759"/>
<evidence type="ECO:0000313" key="2">
    <source>
        <dbReference type="EMBL" id="CAK89282.1"/>
    </source>
</evidence>
<dbReference type="InterPro" id="IPR036322">
    <property type="entry name" value="WD40_repeat_dom_sf"/>
</dbReference>
<dbReference type="HOGENOM" id="CLU_004506_0_0_1"/>
<reference evidence="2 3" key="1">
    <citation type="journal article" date="2006" name="Nature">
        <title>Global trends of whole-genome duplications revealed by the ciliate Paramecium tetraurelia.</title>
        <authorList>
            <consortium name="Genoscope"/>
            <person name="Aury J.-M."/>
            <person name="Jaillon O."/>
            <person name="Duret L."/>
            <person name="Noel B."/>
            <person name="Jubin C."/>
            <person name="Porcel B.M."/>
            <person name="Segurens B."/>
            <person name="Daubin V."/>
            <person name="Anthouard V."/>
            <person name="Aiach N."/>
            <person name="Arnaiz O."/>
            <person name="Billaut A."/>
            <person name="Beisson J."/>
            <person name="Blanc I."/>
            <person name="Bouhouche K."/>
            <person name="Camara F."/>
            <person name="Duharcourt S."/>
            <person name="Guigo R."/>
            <person name="Gogendeau D."/>
            <person name="Katinka M."/>
            <person name="Keller A.-M."/>
            <person name="Kissmehl R."/>
            <person name="Klotz C."/>
            <person name="Koll F."/>
            <person name="Le Moue A."/>
            <person name="Lepere C."/>
            <person name="Malinsky S."/>
            <person name="Nowacki M."/>
            <person name="Nowak J.K."/>
            <person name="Plattner H."/>
            <person name="Poulain J."/>
            <person name="Ruiz F."/>
            <person name="Serrano V."/>
            <person name="Zagulski M."/>
            <person name="Dessen P."/>
            <person name="Betermier M."/>
            <person name="Weissenbach J."/>
            <person name="Scarpelli C."/>
            <person name="Schachter V."/>
            <person name="Sperling L."/>
            <person name="Meyer E."/>
            <person name="Cohen J."/>
            <person name="Wincker P."/>
        </authorList>
    </citation>
    <scope>NUCLEOTIDE SEQUENCE [LARGE SCALE GENOMIC DNA]</scope>
    <source>
        <strain evidence="2 3">Stock d4-2</strain>
    </source>
</reference>
<dbReference type="GO" id="GO:0006623">
    <property type="term" value="P:protein targeting to vacuole"/>
    <property type="evidence" value="ECO:0000318"/>
    <property type="project" value="GO_Central"/>
</dbReference>
<feature type="domain" description="Vacuolar protein sorting-associated protein 8 central" evidence="1">
    <location>
        <begin position="613"/>
        <end position="740"/>
    </location>
</feature>
<sequence length="1410" mass="166387">MYYLNYEVLRSRYQQFTQFNILEQLESIYQSLKLSLESRDRNTFFQDKVQQQPDCFQVNPIYGFAQQANELYGSYGQPTQLCFYMHRQKRYLMIGTQHSVIICIEVVNGRVESIQAILNAGERQTRYGSVLAIQCWEKYMLVGFERGDIQLYEVGRKWERLHHESKLHSGKVVQVLFIPSSTIEALSLDEHGVIYKHSFTVMTVMDKYIVTHSKDKIYKNGKIYHIKRNTQQPKQKQSSWWNNAKSIFKKEEENSELTDPSVRQSSDNDGQLTKFALDIKLMPEAMTQQLNQNIQQVVVAAILYSNRVEILKFYKGNNTEFINLGSLKCEIVYTLKRNTFSIDTPQQDNTESGELSWGEGYFQKSYQNAKLLCIRWGDIFHLVKCMNIEDELEIVEGAVYKMEKEKGNIIKSSFLTNNIIYAFSDSNWVALIHTTQFQFAKQDDGIVILEPKSRMLSKEDVEPQTAEISVSYEGPSKPCQVQIYENGIVSLRKNNILIERLQTWNEYLEDLIEKNQWEKAMHQGMLIYQGQIKILSEIASSLSARQEQMSQMFQKIAFTHIMFALKPLDIPLSQQEKENKIKKTIEFLLRVDNMSYALVVLKDFFKDIQQMKLYFTCLDPFIKNKQIAFIPESFFVDYVNFYQNDKEMIQQLVLQLDLHQQEPTLLIKVCMDYHLYKAMIYLCTKQGDFITGLMKLMNLWENKCQSEQKEHCHIEKEKLRQFRIKLGYNILAYVRMCVKGINILGERVPHNIYFDMLRGLKTLNNSYSLTFGYHFNCLCNSCNITSTLTSNQPHSLEFKFEIIDHVPEILKLMLSAIENTRQEIKTQEHYQIVYNDKTQQYHQITLAEQLNHFLLFYSQLLMQFPTQLTQQFKEKLFIELLSPSYFQTVKLYNFNTQDSDPIYLESYEVNKNAYLIHIYDTSQLNDIPIVFDESTQYPEFRAFLIYKQKGYFACIQNYFLMSNSIMKRNVFEVVERLLIHSDEQFLMQLQEFIIDNCDALMTISQQYTNRIFKEYFHDVELQRKIIQKLEKTPQNQLHYLKQYIKNEKASDSIRLLYLELLCQRAPKEVLKDVQNGDFPLDDALAICEKHKVYNAAAYLLQKNGAIQKALDMLTLLFINRLKDSHKSFARSKTISEADQEDIFEKLNYIIDLCSKIEDDGYWFQFLDSFFKQHKLEQLTDVKVPEILRKLHGDIVSEVFLAMSKCIELEKLLNKMHQHYGSIPLRVFLKTNQSIQEKFAFELPSYNIAMRQTDVTYKALNKKLFQQMNQGVCVDRFCGECNDRITKCTKAVAFQCGHSFHQECYIELHGNNQKSFNSLKLKNQKVFQECFTCLENNEKYIAHLIVQASLKKLKFDFDKYLHRQAHVVPESKQVVVQYNKTERREKAIKKLKQDDFNKLYIRESSLNWKNW</sequence>
<dbReference type="GeneID" id="5042442"/>
<dbReference type="InterPro" id="IPR045111">
    <property type="entry name" value="Vps41/Vps8"/>
</dbReference>
<accession>A0E1W5</accession>
<dbReference type="GO" id="GO:0030897">
    <property type="term" value="C:HOPS complex"/>
    <property type="evidence" value="ECO:0000318"/>
    <property type="project" value="GO_Central"/>
</dbReference>
<dbReference type="Proteomes" id="UP000000600">
    <property type="component" value="Unassembled WGS sequence"/>
</dbReference>
<gene>
    <name evidence="2" type="ORF">GSPATT00022453001</name>
</gene>
<evidence type="ECO:0000313" key="3">
    <source>
        <dbReference type="Proteomes" id="UP000000600"/>
    </source>
</evidence>
<dbReference type="Pfam" id="PF12816">
    <property type="entry name" value="TPR_Vps8"/>
    <property type="match status" value="1"/>
</dbReference>
<dbReference type="STRING" id="5888.A0E1W5"/>
<dbReference type="PANTHER" id="PTHR12616:SF8">
    <property type="entry name" value="VACUOLAR PROTEIN SORTING-ASSOCIATED PROTEIN 8 HOMOLOG"/>
    <property type="match status" value="1"/>
</dbReference>
<dbReference type="KEGG" id="ptm:GSPATT00022453001"/>
<dbReference type="GO" id="GO:0034058">
    <property type="term" value="P:endosomal vesicle fusion"/>
    <property type="evidence" value="ECO:0000318"/>
    <property type="project" value="GO_Central"/>
</dbReference>